<keyword evidence="7" id="KW-1185">Reference proteome</keyword>
<dbReference type="InterPro" id="IPR011514">
    <property type="entry name" value="Secretin_N_2"/>
</dbReference>
<dbReference type="GO" id="GO:0015627">
    <property type="term" value="C:type II protein secretion system complex"/>
    <property type="evidence" value="ECO:0007669"/>
    <property type="project" value="TreeGrafter"/>
</dbReference>
<dbReference type="SMART" id="SM00965">
    <property type="entry name" value="STN"/>
    <property type="match status" value="1"/>
</dbReference>
<dbReference type="PANTHER" id="PTHR30332">
    <property type="entry name" value="PROBABLE GENERAL SECRETION PATHWAY PROTEIN D"/>
    <property type="match status" value="1"/>
</dbReference>
<keyword evidence="2" id="KW-0472">Membrane</keyword>
<dbReference type="PANTHER" id="PTHR30332:SF17">
    <property type="entry name" value="TYPE IV PILIATION SYSTEM PROTEIN DR_0774-RELATED"/>
    <property type="match status" value="1"/>
</dbReference>
<evidence type="ECO:0000256" key="1">
    <source>
        <dbReference type="ARBA" id="ARBA00022448"/>
    </source>
</evidence>
<protein>
    <submittedName>
        <fullName evidence="6">MSHA biogenesis protein MshL</fullName>
    </submittedName>
</protein>
<dbReference type="InterPro" id="IPR004846">
    <property type="entry name" value="T2SS/T3SS_dom"/>
</dbReference>
<dbReference type="InterPro" id="IPR011662">
    <property type="entry name" value="Secretin/TonB_short_N"/>
</dbReference>
<keyword evidence="1" id="KW-0813">Transport</keyword>
<dbReference type="InterPro" id="IPR001775">
    <property type="entry name" value="GspD/PilQ"/>
</dbReference>
<gene>
    <name evidence="6" type="ORF">SAMN02910344_01979</name>
</gene>
<dbReference type="GO" id="GO:0009297">
    <property type="term" value="P:pilus assembly"/>
    <property type="evidence" value="ECO:0007669"/>
    <property type="project" value="InterPro"/>
</dbReference>
<dbReference type="AlphaFoldDB" id="A0A662ZMJ1"/>
<dbReference type="Proteomes" id="UP000243745">
    <property type="component" value="Unassembled WGS sequence"/>
</dbReference>
<reference evidence="6 7" key="1">
    <citation type="submission" date="2016-10" db="EMBL/GenBank/DDBJ databases">
        <authorList>
            <person name="Varghese N."/>
            <person name="Submissions S."/>
        </authorList>
    </citation>
    <scope>NUCLEOTIDE SEQUENCE [LARGE SCALE GENOMIC DNA]</scope>
    <source>
        <strain evidence="6 7">DSM 1361</strain>
    </source>
</reference>
<evidence type="ECO:0000256" key="3">
    <source>
        <dbReference type="ARBA" id="ARBA00023237"/>
    </source>
</evidence>
<proteinExistence type="predicted"/>
<evidence type="ECO:0000313" key="6">
    <source>
        <dbReference type="EMBL" id="SFP65420.1"/>
    </source>
</evidence>
<sequence length="537" mass="58206">MCVGCVYNHPQPKEAQDELALALSQAGLSDVPEDVLNELNPDNPLDEQYSIGNASRISIAANNVPASEFFARIMNQTNSSVVVHPEVSGNITLNLDNVTTDEVFDAVYRMYGYYTEKKNSVYYVYPAGIHTENIPINYLSMIRDAETKLSIVNNTVTNSDSDSSSNSSSSSSSSDSDSSSNSSSGTKVTTTAKSDFWTDLQNVLSSIVGTDEGRLVKVNPHAAVVTVRGMPEDIQNVKNYLDSIESNLHRQVVIESKILEVTLDENYAQGIDWSAITGHTFKFGSAKAFGGGSGDAIIGIMGGGLSFSAESSHFNALMNFLKTQGDVTTLSSPRITALNNQKAIMKVGTDSYFLTDISVDTSASTTTSSNYITSDVTFKPFFSGVSLDVLPQINDNNEVLMHIHPAVIDVKEDSKTVNLGGGSSAMQLPLASSQVRETDTIVKVKSGDVILIGGLMRSEVGEYVSKVPVLGDIPYLGELFTNRNNFNHKKELVILLKPVVVDGNTWKNEIGKSMDLLKKWYPNDDGEKKSSDVDFIE</sequence>
<evidence type="ECO:0000256" key="2">
    <source>
        <dbReference type="ARBA" id="ARBA00023136"/>
    </source>
</evidence>
<dbReference type="Pfam" id="PF07655">
    <property type="entry name" value="Secretin_N_2"/>
    <property type="match status" value="1"/>
</dbReference>
<dbReference type="Pfam" id="PF00263">
    <property type="entry name" value="Secretin"/>
    <property type="match status" value="1"/>
</dbReference>
<dbReference type="EMBL" id="FOXF01000049">
    <property type="protein sequence ID" value="SFP65420.1"/>
    <property type="molecule type" value="Genomic_DNA"/>
</dbReference>
<feature type="region of interest" description="Disordered" evidence="4">
    <location>
        <begin position="156"/>
        <end position="188"/>
    </location>
</feature>
<accession>A0A662ZMJ1</accession>
<dbReference type="Gene3D" id="3.30.1370.130">
    <property type="match status" value="1"/>
</dbReference>
<evidence type="ECO:0000313" key="7">
    <source>
        <dbReference type="Proteomes" id="UP000243745"/>
    </source>
</evidence>
<dbReference type="GO" id="GO:0019867">
    <property type="term" value="C:outer membrane"/>
    <property type="evidence" value="ECO:0007669"/>
    <property type="project" value="InterPro"/>
</dbReference>
<dbReference type="PRINTS" id="PR00811">
    <property type="entry name" value="BCTERIALGSPD"/>
</dbReference>
<dbReference type="PROSITE" id="PS00875">
    <property type="entry name" value="T2SP_D"/>
    <property type="match status" value="1"/>
</dbReference>
<dbReference type="GO" id="GO:0009306">
    <property type="term" value="P:protein secretion"/>
    <property type="evidence" value="ECO:0007669"/>
    <property type="project" value="InterPro"/>
</dbReference>
<dbReference type="InterPro" id="IPR013358">
    <property type="entry name" value="Pilus_biogenesis_MshL"/>
</dbReference>
<evidence type="ECO:0000259" key="5">
    <source>
        <dbReference type="SMART" id="SM00965"/>
    </source>
</evidence>
<dbReference type="InterPro" id="IPR004845">
    <property type="entry name" value="T2SS_GspD_CS"/>
</dbReference>
<dbReference type="NCBIfam" id="TIGR02519">
    <property type="entry name" value="pilus_MshL"/>
    <property type="match status" value="1"/>
</dbReference>
<organism evidence="6 7">
    <name type="scientific">Ruminobacter amylophilus</name>
    <dbReference type="NCBI Taxonomy" id="867"/>
    <lineage>
        <taxon>Bacteria</taxon>
        <taxon>Pseudomonadati</taxon>
        <taxon>Pseudomonadota</taxon>
        <taxon>Gammaproteobacteria</taxon>
        <taxon>Aeromonadales</taxon>
        <taxon>Succinivibrionaceae</taxon>
        <taxon>Ruminobacter</taxon>
    </lineage>
</organism>
<keyword evidence="3" id="KW-0998">Cell outer membrane</keyword>
<feature type="domain" description="Secretin/TonB short N-terminal" evidence="5">
    <location>
        <begin position="79"/>
        <end position="127"/>
    </location>
</feature>
<evidence type="ECO:0000256" key="4">
    <source>
        <dbReference type="SAM" id="MobiDB-lite"/>
    </source>
</evidence>
<name>A0A662ZMJ1_9GAMM</name>
<feature type="compositionally biased region" description="Low complexity" evidence="4">
    <location>
        <begin position="158"/>
        <end position="184"/>
    </location>
</feature>
<dbReference type="InterPro" id="IPR050810">
    <property type="entry name" value="Bact_Secretion_Sys_Channel"/>
</dbReference>